<evidence type="ECO:0000313" key="2">
    <source>
        <dbReference type="Proteomes" id="UP000049855"/>
    </source>
</evidence>
<organism evidence="1 2">
    <name type="scientific">Sporomusa ovata</name>
    <dbReference type="NCBI Taxonomy" id="2378"/>
    <lineage>
        <taxon>Bacteria</taxon>
        <taxon>Bacillati</taxon>
        <taxon>Bacillota</taxon>
        <taxon>Negativicutes</taxon>
        <taxon>Selenomonadales</taxon>
        <taxon>Sporomusaceae</taxon>
        <taxon>Sporomusa</taxon>
    </lineage>
</organism>
<dbReference type="AlphaFoldDB" id="A0A0U1KRQ5"/>
<gene>
    <name evidence="1" type="ORF">SpAn4DRAFT_4620</name>
</gene>
<sequence length="55" mass="6411">MKKEGYFNRRDAEDAEKMQEKWCDIIAPGIENIKSSESSVTLRFKHRSLFGAFSQ</sequence>
<evidence type="ECO:0000313" key="1">
    <source>
        <dbReference type="EMBL" id="CQR70108.1"/>
    </source>
</evidence>
<proteinExistence type="predicted"/>
<keyword evidence="2" id="KW-1185">Reference proteome</keyword>
<dbReference type="Proteomes" id="UP000049855">
    <property type="component" value="Unassembled WGS sequence"/>
</dbReference>
<dbReference type="EMBL" id="CTRP01000002">
    <property type="protein sequence ID" value="CQR70108.1"/>
    <property type="molecule type" value="Genomic_DNA"/>
</dbReference>
<reference evidence="2" key="1">
    <citation type="submission" date="2015-03" db="EMBL/GenBank/DDBJ databases">
        <authorList>
            <person name="Nijsse Bart"/>
        </authorList>
    </citation>
    <scope>NUCLEOTIDE SEQUENCE [LARGE SCALE GENOMIC DNA]</scope>
</reference>
<name>A0A0U1KRQ5_9FIRM</name>
<protein>
    <submittedName>
        <fullName evidence="1">Uncharacterized protein</fullName>
    </submittedName>
</protein>
<accession>A0A0U1KRQ5</accession>